<accession>A0ACC1R1W8</accession>
<sequence length="509" mass="54967">MGANAESSARSSADVEAGNLATDNPTQEKPAPIITAALPVTDLQNGIIGWEGQNDPEMPLNWSAAKKWTGAILLAVMTFLTPLSSSILAPAIASVNKDFNNTNPILGALPVSIFLLGYAVGPLALAGLSEIYGRYYVLTASNTFFCAWHIGCALAPSLNSLITFRFLAGVGGSAVLTLGGGSISDCFRVEERGRGLAIWSVGFVVGPSLGPLLGAFVTETIGWRWDGWIVLIPGILVTVSLLFCPETNHKVLMRRKVARMKQLLGRDDLRSCYDTAEVLPTRSQILINGMMRPAKMMILSPIVVALSIHISFLYGTLYLLFNTISTVFHGSYGWNLGVSGLAYIPLGLGFCFGLILFGAFSDRTIIRQTRQNSGVFIPEMRLAQATLYASMIPISFFWYGWSTHYTVHWIVPLLGLVPFAVGIVGLWQRYQAYLIDAVGPQFAASALAAFSVLRSTVAAFLPLAGPSMFSNLGLGWGNSLLGFITLAMIPIPILLQRKGAWLRSKYVMS</sequence>
<protein>
    <submittedName>
        <fullName evidence="1">Uncharacterized protein</fullName>
    </submittedName>
</protein>
<dbReference type="Proteomes" id="UP001148737">
    <property type="component" value="Unassembled WGS sequence"/>
</dbReference>
<evidence type="ECO:0000313" key="1">
    <source>
        <dbReference type="EMBL" id="KAJ3496300.1"/>
    </source>
</evidence>
<dbReference type="EMBL" id="JANAKD010000203">
    <property type="protein sequence ID" value="KAJ3496300.1"/>
    <property type="molecule type" value="Genomic_DNA"/>
</dbReference>
<organism evidence="1 2">
    <name type="scientific">Lecanicillium saksenae</name>
    <dbReference type="NCBI Taxonomy" id="468837"/>
    <lineage>
        <taxon>Eukaryota</taxon>
        <taxon>Fungi</taxon>
        <taxon>Dikarya</taxon>
        <taxon>Ascomycota</taxon>
        <taxon>Pezizomycotina</taxon>
        <taxon>Sordariomycetes</taxon>
        <taxon>Hypocreomycetidae</taxon>
        <taxon>Hypocreales</taxon>
        <taxon>Cordycipitaceae</taxon>
        <taxon>Lecanicillium</taxon>
    </lineage>
</organism>
<name>A0ACC1R1W8_9HYPO</name>
<proteinExistence type="predicted"/>
<reference evidence="1" key="1">
    <citation type="submission" date="2022-07" db="EMBL/GenBank/DDBJ databases">
        <title>Genome Sequence of Lecanicillium saksenae.</title>
        <authorList>
            <person name="Buettner E."/>
        </authorList>
    </citation>
    <scope>NUCLEOTIDE SEQUENCE</scope>
    <source>
        <strain evidence="1">VT-O1</strain>
    </source>
</reference>
<evidence type="ECO:0000313" key="2">
    <source>
        <dbReference type="Proteomes" id="UP001148737"/>
    </source>
</evidence>
<gene>
    <name evidence="1" type="ORF">NLG97_g2754</name>
</gene>
<comment type="caution">
    <text evidence="1">The sequence shown here is derived from an EMBL/GenBank/DDBJ whole genome shotgun (WGS) entry which is preliminary data.</text>
</comment>
<keyword evidence="2" id="KW-1185">Reference proteome</keyword>